<evidence type="ECO:0000313" key="2">
    <source>
        <dbReference type="Proteomes" id="UP000467700"/>
    </source>
</evidence>
<organism evidence="1 2">
    <name type="scientific">Cyclocybe aegerita</name>
    <name type="common">Black poplar mushroom</name>
    <name type="synonym">Agrocybe aegerita</name>
    <dbReference type="NCBI Taxonomy" id="1973307"/>
    <lineage>
        <taxon>Eukaryota</taxon>
        <taxon>Fungi</taxon>
        <taxon>Dikarya</taxon>
        <taxon>Basidiomycota</taxon>
        <taxon>Agaricomycotina</taxon>
        <taxon>Agaricomycetes</taxon>
        <taxon>Agaricomycetidae</taxon>
        <taxon>Agaricales</taxon>
        <taxon>Agaricineae</taxon>
        <taxon>Bolbitiaceae</taxon>
        <taxon>Cyclocybe</taxon>
    </lineage>
</organism>
<gene>
    <name evidence="1" type="ORF">AAE3_LOCUS5693</name>
</gene>
<protein>
    <submittedName>
        <fullName evidence="1">Uncharacterized protein</fullName>
    </submittedName>
</protein>
<keyword evidence="2" id="KW-1185">Reference proteome</keyword>
<dbReference type="EMBL" id="CACVBS010000039">
    <property type="protein sequence ID" value="CAA7263460.1"/>
    <property type="molecule type" value="Genomic_DNA"/>
</dbReference>
<reference evidence="1 2" key="1">
    <citation type="submission" date="2020-01" db="EMBL/GenBank/DDBJ databases">
        <authorList>
            <person name="Gupta K D."/>
        </authorList>
    </citation>
    <scope>NUCLEOTIDE SEQUENCE [LARGE SCALE GENOMIC DNA]</scope>
</reference>
<accession>A0A8S0VV92</accession>
<proteinExistence type="predicted"/>
<name>A0A8S0VV92_CYCAE</name>
<evidence type="ECO:0000313" key="1">
    <source>
        <dbReference type="EMBL" id="CAA7263460.1"/>
    </source>
</evidence>
<dbReference type="Proteomes" id="UP000467700">
    <property type="component" value="Unassembled WGS sequence"/>
</dbReference>
<comment type="caution">
    <text evidence="1">The sequence shown here is derived from an EMBL/GenBank/DDBJ whole genome shotgun (WGS) entry which is preliminary data.</text>
</comment>
<sequence>MNSSTPPRGEPENREVDACGPDLTLDIATLVRVPSLNTPSFCQHDHAPMVIHRFTGTPLLHWHATNSLAPRRFTGTAPTHNALPWHDTEHPPRHGDSIAPGLECQPSHMFHGVI</sequence>
<dbReference type="AlphaFoldDB" id="A0A8S0VV92"/>